<dbReference type="SUPFAM" id="SSF88697">
    <property type="entry name" value="PUA domain-like"/>
    <property type="match status" value="1"/>
</dbReference>
<dbReference type="GO" id="GO:0005694">
    <property type="term" value="C:chromosome"/>
    <property type="evidence" value="ECO:0007669"/>
    <property type="project" value="TreeGrafter"/>
</dbReference>
<dbReference type="GO" id="GO:0007059">
    <property type="term" value="P:chromosome segregation"/>
    <property type="evidence" value="ECO:0007669"/>
    <property type="project" value="TreeGrafter"/>
</dbReference>
<feature type="domain" description="ParB-like N-terminal" evidence="2">
    <location>
        <begin position="27"/>
        <end position="119"/>
    </location>
</feature>
<dbReference type="AlphaFoldDB" id="A0A6N3FCH3"/>
<organism evidence="3">
    <name type="scientific">Mediterraneibacter gnavus</name>
    <name type="common">Ruminococcus gnavus</name>
    <dbReference type="NCBI Taxonomy" id="33038"/>
    <lineage>
        <taxon>Bacteria</taxon>
        <taxon>Bacillati</taxon>
        <taxon>Bacillota</taxon>
        <taxon>Clostridia</taxon>
        <taxon>Lachnospirales</taxon>
        <taxon>Lachnospiraceae</taxon>
        <taxon>Mediterraneibacter</taxon>
    </lineage>
</organism>
<evidence type="ECO:0000256" key="1">
    <source>
        <dbReference type="SAM" id="MobiDB-lite"/>
    </source>
</evidence>
<gene>
    <name evidence="3" type="ORF">RGLFYP36_01782</name>
</gene>
<feature type="region of interest" description="Disordered" evidence="1">
    <location>
        <begin position="313"/>
        <end position="335"/>
    </location>
</feature>
<dbReference type="InterPro" id="IPR036086">
    <property type="entry name" value="ParB/Sulfiredoxin_sf"/>
</dbReference>
<dbReference type="Pfam" id="PF02195">
    <property type="entry name" value="ParB_N"/>
    <property type="match status" value="1"/>
</dbReference>
<sequence>MAKFGINDILNAKTKAAGQQAQGYKEIYLSPYEVKAAEENTHQKLEGIEELADSFLHVGQEQPTVLARVNGEYRIIDGHRRNEANKLNLERGHKEYEKVLFRSKDMSEAMYELSLLAGNGYTQELTAYEKTRLVERTKAALIRAKKEDGLEIKGKMRDLIASMLNESSTNVARMESINNNATPEIKEQLKSGSIGVTAAYEAAKLSEAEQKEIAEQAAAGKEIRANEIAQKVAEKKAAEKADKPEEPRPGDDYEIAHPESITSLCYSCLYYSDCNVKTGTCQKCDKYQNKAEAEKTDEQQYSEEQDRIDRETKAKLRQQADNEKMEHLPSDTAKQPKVHRIRLAKMFFGDVASGKKPFELQKNDRDYKQGDILELAEYTNGEETGRIIKAEVTYMLQEYAGLAEGYCVMAIKVMGIVSETDTKGVEA</sequence>
<evidence type="ECO:0000259" key="2">
    <source>
        <dbReference type="SMART" id="SM00470"/>
    </source>
</evidence>
<feature type="region of interest" description="Disordered" evidence="1">
    <location>
        <begin position="234"/>
        <end position="255"/>
    </location>
</feature>
<dbReference type="SMART" id="SM00470">
    <property type="entry name" value="ParB"/>
    <property type="match status" value="1"/>
</dbReference>
<name>A0A6N3FCH3_MEDGN</name>
<dbReference type="InterPro" id="IPR050336">
    <property type="entry name" value="Chromosome_partition/occlusion"/>
</dbReference>
<dbReference type="PANTHER" id="PTHR33375:SF1">
    <property type="entry name" value="CHROMOSOME-PARTITIONING PROTEIN PARB-RELATED"/>
    <property type="match status" value="1"/>
</dbReference>
<dbReference type="InterPro" id="IPR015947">
    <property type="entry name" value="PUA-like_sf"/>
</dbReference>
<accession>A0A6N3FCH3</accession>
<dbReference type="RefSeq" id="WP_156734496.1">
    <property type="nucleotide sequence ID" value="NZ_CACRUU010000084.1"/>
</dbReference>
<feature type="compositionally biased region" description="Basic and acidic residues" evidence="1">
    <location>
        <begin position="313"/>
        <end position="329"/>
    </location>
</feature>
<protein>
    <submittedName>
        <fullName evidence="3">ParB-like nuclease domain protein</fullName>
    </submittedName>
</protein>
<dbReference type="EMBL" id="CACRUU010000084">
    <property type="protein sequence ID" value="VYU49744.1"/>
    <property type="molecule type" value="Genomic_DNA"/>
</dbReference>
<proteinExistence type="predicted"/>
<dbReference type="PANTHER" id="PTHR33375">
    <property type="entry name" value="CHROMOSOME-PARTITIONING PROTEIN PARB-RELATED"/>
    <property type="match status" value="1"/>
</dbReference>
<dbReference type="InterPro" id="IPR003115">
    <property type="entry name" value="ParB_N"/>
</dbReference>
<dbReference type="Gene3D" id="3.90.1530.30">
    <property type="match status" value="1"/>
</dbReference>
<dbReference type="InterPro" id="IPR039440">
    <property type="entry name" value="DUF3850"/>
</dbReference>
<dbReference type="CDD" id="cd16387">
    <property type="entry name" value="ParB_N_Srx"/>
    <property type="match status" value="1"/>
</dbReference>
<dbReference type="Pfam" id="PF12961">
    <property type="entry name" value="DUF3850"/>
    <property type="match status" value="1"/>
</dbReference>
<dbReference type="SUPFAM" id="SSF110849">
    <property type="entry name" value="ParB/Sulfiredoxin"/>
    <property type="match status" value="1"/>
</dbReference>
<evidence type="ECO:0000313" key="3">
    <source>
        <dbReference type="EMBL" id="VYU49744.1"/>
    </source>
</evidence>
<dbReference type="Gene3D" id="1.10.10.2830">
    <property type="match status" value="1"/>
</dbReference>
<reference evidence="3" key="1">
    <citation type="submission" date="2019-11" db="EMBL/GenBank/DDBJ databases">
        <authorList>
            <person name="Feng L."/>
        </authorList>
    </citation>
    <scope>NUCLEOTIDE SEQUENCE</scope>
    <source>
        <strain evidence="3">RgnavusLFYP36</strain>
    </source>
</reference>
<dbReference type="Gene3D" id="2.30.130.30">
    <property type="entry name" value="Hypothetical protein"/>
    <property type="match status" value="1"/>
</dbReference>